<dbReference type="EMBL" id="UYRU01120460">
    <property type="protein sequence ID" value="VDN49166.1"/>
    <property type="molecule type" value="Genomic_DNA"/>
</dbReference>
<name>A0A3P7S2V6_DIBLA</name>
<evidence type="ECO:0000313" key="2">
    <source>
        <dbReference type="Proteomes" id="UP000281553"/>
    </source>
</evidence>
<dbReference type="AlphaFoldDB" id="A0A3P7S2V6"/>
<proteinExistence type="predicted"/>
<dbReference type="Proteomes" id="UP000281553">
    <property type="component" value="Unassembled WGS sequence"/>
</dbReference>
<keyword evidence="2" id="KW-1185">Reference proteome</keyword>
<gene>
    <name evidence="1" type="ORF">DILT_LOCUS19756</name>
</gene>
<evidence type="ECO:0000313" key="1">
    <source>
        <dbReference type="EMBL" id="VDN49166.1"/>
    </source>
</evidence>
<accession>A0A3P7S2V6</accession>
<reference evidence="1 2" key="1">
    <citation type="submission" date="2018-11" db="EMBL/GenBank/DDBJ databases">
        <authorList>
            <consortium name="Pathogen Informatics"/>
        </authorList>
    </citation>
    <scope>NUCLEOTIDE SEQUENCE [LARGE SCALE GENOMIC DNA]</scope>
</reference>
<protein>
    <submittedName>
        <fullName evidence="1">Uncharacterized protein</fullName>
    </submittedName>
</protein>
<sequence>MDTNTELELPVRSVGNRESLHGFEELDGHSRNLTCVCIIALRKAGRHHIGVSDSFDFVHIEPLDDRIKQGVQPIEEFNNLFRIKEMD</sequence>
<organism evidence="1 2">
    <name type="scientific">Dibothriocephalus latus</name>
    <name type="common">Fish tapeworm</name>
    <name type="synonym">Diphyllobothrium latum</name>
    <dbReference type="NCBI Taxonomy" id="60516"/>
    <lineage>
        <taxon>Eukaryota</taxon>
        <taxon>Metazoa</taxon>
        <taxon>Spiralia</taxon>
        <taxon>Lophotrochozoa</taxon>
        <taxon>Platyhelminthes</taxon>
        <taxon>Cestoda</taxon>
        <taxon>Eucestoda</taxon>
        <taxon>Diphyllobothriidea</taxon>
        <taxon>Diphyllobothriidae</taxon>
        <taxon>Dibothriocephalus</taxon>
    </lineage>
</organism>